<evidence type="ECO:0000313" key="2">
    <source>
        <dbReference type="EMBL" id="QPK78763.1"/>
    </source>
</evidence>
<organism evidence="2 3">
    <name type="scientific">Corynebacterium lizhenjunii</name>
    <dbReference type="NCBI Taxonomy" id="2709394"/>
    <lineage>
        <taxon>Bacteria</taxon>
        <taxon>Bacillati</taxon>
        <taxon>Actinomycetota</taxon>
        <taxon>Actinomycetes</taxon>
        <taxon>Mycobacteriales</taxon>
        <taxon>Corynebacteriaceae</taxon>
        <taxon>Corynebacterium</taxon>
    </lineage>
</organism>
<dbReference type="Gene3D" id="3.40.960.10">
    <property type="entry name" value="VSR Endonuclease"/>
    <property type="match status" value="1"/>
</dbReference>
<dbReference type="SUPFAM" id="SSF52980">
    <property type="entry name" value="Restriction endonuclease-like"/>
    <property type="match status" value="1"/>
</dbReference>
<feature type="domain" description="DUF559" evidence="1">
    <location>
        <begin position="180"/>
        <end position="255"/>
    </location>
</feature>
<evidence type="ECO:0000259" key="1">
    <source>
        <dbReference type="Pfam" id="PF04480"/>
    </source>
</evidence>
<dbReference type="RefSeq" id="WP_165010044.1">
    <property type="nucleotide sequence ID" value="NZ_CP064954.1"/>
</dbReference>
<dbReference type="InterPro" id="IPR007569">
    <property type="entry name" value="DUF559"/>
</dbReference>
<name>A0A7T0P9H1_9CORY</name>
<dbReference type="EMBL" id="CP064954">
    <property type="protein sequence ID" value="QPK78763.1"/>
    <property type="molecule type" value="Genomic_DNA"/>
</dbReference>
<protein>
    <submittedName>
        <fullName evidence="2">DUF559 domain-containing protein</fullName>
    </submittedName>
</protein>
<dbReference type="Proteomes" id="UP000594681">
    <property type="component" value="Chromosome"/>
</dbReference>
<dbReference type="KEGG" id="cliz:G7Y31_09490"/>
<evidence type="ECO:0000313" key="3">
    <source>
        <dbReference type="Proteomes" id="UP000594681"/>
    </source>
</evidence>
<accession>A0A7T0P9H1</accession>
<keyword evidence="3" id="KW-1185">Reference proteome</keyword>
<dbReference type="InterPro" id="IPR011335">
    <property type="entry name" value="Restrct_endonuc-II-like"/>
</dbReference>
<reference evidence="2 3" key="1">
    <citation type="submission" date="2020-11" db="EMBL/GenBank/DDBJ databases">
        <title>Corynebacterium sp. ZJ-599.</title>
        <authorList>
            <person name="Zhou J."/>
        </authorList>
    </citation>
    <scope>NUCLEOTIDE SEQUENCE [LARGE SCALE GENOMIC DNA]</scope>
    <source>
        <strain evidence="2 3">ZJ-599</strain>
    </source>
</reference>
<gene>
    <name evidence="2" type="ORF">G7Y31_09490</name>
</gene>
<proteinExistence type="predicted"/>
<dbReference type="AlphaFoldDB" id="A0A7T0P9H1"/>
<sequence>MDDLIVKGVSRSTVQRRVKAGEYYKVFNGLYLTRKPTPRQLLWALLTTFPRSCATGRTAAEFYAGKEVSFPLQLVIDRDMQQIDGVQWFRSRLLRHVWMGEFRVHVPCLAVEHLDEEPAIALLEMAYANRRGRDLAERHVAGLRLPARSRALLSKAAIGADSGGEVVLTRALREVGLTVLNNVYLGAYWWDIYVPKLKLLVEVDGYEYHRSENLETFVRDRAKANDAVLAGFVVLRFTGSCVTHELDRVVQQILSVRTVPNPLPTEGVWDWHWVFVRAAHPEHQEMYE</sequence>
<dbReference type="Pfam" id="PF04480">
    <property type="entry name" value="DUF559"/>
    <property type="match status" value="1"/>
</dbReference>